<gene>
    <name evidence="7" type="primary">y2-aiiA</name>
    <name evidence="7" type="ORF">DUPY_01090</name>
</gene>
<dbReference type="PANTHER" id="PTHR42978:SF6">
    <property type="entry name" value="QUORUM-QUENCHING LACTONASE YTNP-RELATED"/>
    <property type="match status" value="1"/>
</dbReference>
<evidence type="ECO:0000256" key="3">
    <source>
        <dbReference type="ARBA" id="ARBA00022801"/>
    </source>
</evidence>
<evidence type="ECO:0000313" key="7">
    <source>
        <dbReference type="EMBL" id="OFA09182.1"/>
    </source>
</evidence>
<keyword evidence="8" id="KW-1185">Reference proteome</keyword>
<organism evidence="7 8">
    <name type="scientific">Duganella phyllosphaerae</name>
    <dbReference type="NCBI Taxonomy" id="762836"/>
    <lineage>
        <taxon>Bacteria</taxon>
        <taxon>Pseudomonadati</taxon>
        <taxon>Pseudomonadota</taxon>
        <taxon>Betaproteobacteria</taxon>
        <taxon>Burkholderiales</taxon>
        <taxon>Oxalobacteraceae</taxon>
        <taxon>Telluria group</taxon>
        <taxon>Duganella</taxon>
    </lineage>
</organism>
<protein>
    <submittedName>
        <fullName evidence="7">N-acyl homoserine lactonase</fullName>
        <ecNumber evidence="7">3.1.1.81</ecNumber>
    </submittedName>
</protein>
<keyword evidence="5" id="KW-0732">Signal</keyword>
<sequence length="326" mass="34713">MSHIVRSPRFRSRSLLAAAVAAVFAGAMAPAQAAAPFAKFQAPGFYRTTLGDFEVTVLNDGTLDLPVSKLLKQPEAKTKAALDKSFLKEPLQTSVNAFLINTGSKLVLIDTGAAGLFGPTAGQLAASLKASGYTPDQVDEIYITHMHSDHVGGLASKDQRVFPNAIVRAGKQDADYYLNQANLDQAKPDDKSAFEGPMVSLTPYVKAEKFQPITANGELVPGIRSQFNGGHTLGHISYVVESKGQKLVLLGDLLHVQSVQFDDPNVGIVFDTDSKVAIKERNAAFAAAAKGGYLVGAAHLSFPALGHVRTSGKAYQFVPVSYTQPR</sequence>
<feature type="chain" id="PRO_5009208527" evidence="5">
    <location>
        <begin position="34"/>
        <end position="326"/>
    </location>
</feature>
<feature type="domain" description="Metallo-beta-lactamase" evidence="6">
    <location>
        <begin position="94"/>
        <end position="299"/>
    </location>
</feature>
<feature type="signal peptide" evidence="5">
    <location>
        <begin position="1"/>
        <end position="33"/>
    </location>
</feature>
<keyword evidence="4" id="KW-0862">Zinc</keyword>
<dbReference type="PANTHER" id="PTHR42978">
    <property type="entry name" value="QUORUM-QUENCHING LACTONASE YTNP-RELATED-RELATED"/>
    <property type="match status" value="1"/>
</dbReference>
<evidence type="ECO:0000256" key="4">
    <source>
        <dbReference type="ARBA" id="ARBA00022833"/>
    </source>
</evidence>
<comment type="similarity">
    <text evidence="1">Belongs to the metallo-beta-lactamase superfamily.</text>
</comment>
<keyword evidence="3 7" id="KW-0378">Hydrolase</keyword>
<dbReference type="Pfam" id="PF00753">
    <property type="entry name" value="Lactamase_B"/>
    <property type="match status" value="1"/>
</dbReference>
<comment type="caution">
    <text evidence="7">The sequence shown here is derived from an EMBL/GenBank/DDBJ whole genome shotgun (WGS) entry which is preliminary data.</text>
</comment>
<dbReference type="Gene3D" id="3.60.15.10">
    <property type="entry name" value="Ribonuclease Z/Hydroxyacylglutathione hydrolase-like"/>
    <property type="match status" value="1"/>
</dbReference>
<dbReference type="EMBL" id="LROM01000011">
    <property type="protein sequence ID" value="OFA09182.1"/>
    <property type="molecule type" value="Genomic_DNA"/>
</dbReference>
<dbReference type="OrthoDB" id="5443440at2"/>
<dbReference type="InterPro" id="IPR051013">
    <property type="entry name" value="MBL_superfamily_lactonases"/>
</dbReference>
<reference evidence="8" key="1">
    <citation type="journal article" date="2016" name="Front. Microbiol.">
        <title>Molecular Keys to the Janthinobacterium and Duganella spp. Interaction with the Plant Pathogen Fusarium graminearum.</title>
        <authorList>
            <person name="Haack F.S."/>
            <person name="Poehlein A."/>
            <person name="Kroger C."/>
            <person name="Voigt C.A."/>
            <person name="Piepenbring M."/>
            <person name="Bode H.B."/>
            <person name="Daniel R."/>
            <person name="Schafer W."/>
            <person name="Streit W.R."/>
        </authorList>
    </citation>
    <scope>NUCLEOTIDE SEQUENCE [LARGE SCALE GENOMIC DNA]</scope>
    <source>
        <strain evidence="8">T54</strain>
    </source>
</reference>
<dbReference type="CDD" id="cd07720">
    <property type="entry name" value="OPHC2-like_MBL-fold"/>
    <property type="match status" value="1"/>
</dbReference>
<name>A0A1E7X8A4_9BURK</name>
<dbReference type="SUPFAM" id="SSF56281">
    <property type="entry name" value="Metallo-hydrolase/oxidoreductase"/>
    <property type="match status" value="1"/>
</dbReference>
<dbReference type="PATRIC" id="fig|762836.4.peg.114"/>
<dbReference type="EC" id="3.1.1.81" evidence="7"/>
<keyword evidence="2" id="KW-0479">Metal-binding</keyword>
<dbReference type="GO" id="GO:0102007">
    <property type="term" value="F:acyl-L-homoserine-lactone lactonohydrolase activity"/>
    <property type="evidence" value="ECO:0007669"/>
    <property type="project" value="UniProtKB-EC"/>
</dbReference>
<evidence type="ECO:0000256" key="1">
    <source>
        <dbReference type="ARBA" id="ARBA00007749"/>
    </source>
</evidence>
<dbReference type="Proteomes" id="UP000175989">
    <property type="component" value="Unassembled WGS sequence"/>
</dbReference>
<evidence type="ECO:0000259" key="6">
    <source>
        <dbReference type="SMART" id="SM00849"/>
    </source>
</evidence>
<dbReference type="InterPro" id="IPR001279">
    <property type="entry name" value="Metallo-B-lactamas"/>
</dbReference>
<dbReference type="GO" id="GO:0046872">
    <property type="term" value="F:metal ion binding"/>
    <property type="evidence" value="ECO:0007669"/>
    <property type="project" value="UniProtKB-KW"/>
</dbReference>
<evidence type="ECO:0000256" key="5">
    <source>
        <dbReference type="SAM" id="SignalP"/>
    </source>
</evidence>
<evidence type="ECO:0000256" key="2">
    <source>
        <dbReference type="ARBA" id="ARBA00022723"/>
    </source>
</evidence>
<dbReference type="AlphaFoldDB" id="A0A1E7X8A4"/>
<evidence type="ECO:0000313" key="8">
    <source>
        <dbReference type="Proteomes" id="UP000175989"/>
    </source>
</evidence>
<accession>A0A1E7X8A4</accession>
<dbReference type="InterPro" id="IPR036866">
    <property type="entry name" value="RibonucZ/Hydroxyglut_hydro"/>
</dbReference>
<dbReference type="SMART" id="SM00849">
    <property type="entry name" value="Lactamase_B"/>
    <property type="match status" value="1"/>
</dbReference>
<proteinExistence type="inferred from homology"/>
<dbReference type="RefSeq" id="WP_070245788.1">
    <property type="nucleotide sequence ID" value="NZ_LROM01000011.1"/>
</dbReference>